<sequence>MNLHFEDVTEKNFWQVIGIKSDEDQEKRIQIFERWVGSNAFFLGAAQVFGYCPRALYDGEQLIGFASHGLNKETGRYEMISLMLGYQFQGKGYGSPALKLVIEEMVEMYGCSEIYLSVIWNNEAAIRVYEKAGFKPTGEVEEGHHPEPVYCLHLGS</sequence>
<comment type="caution">
    <text evidence="2">The sequence shown here is derived from an EMBL/GenBank/DDBJ whole genome shotgun (WGS) entry which is preliminary data.</text>
</comment>
<reference evidence="2 3" key="1">
    <citation type="submission" date="2018-07" db="EMBL/GenBank/DDBJ databases">
        <title>Genomic Encyclopedia of Type Strains, Phase IV (KMG-IV): sequencing the most valuable type-strain genomes for metagenomic binning, comparative biology and taxonomic classification.</title>
        <authorList>
            <person name="Goeker M."/>
        </authorList>
    </citation>
    <scope>NUCLEOTIDE SEQUENCE [LARGE SCALE GENOMIC DNA]</scope>
    <source>
        <strain evidence="2 3">DSM 25281</strain>
    </source>
</reference>
<evidence type="ECO:0000259" key="1">
    <source>
        <dbReference type="PROSITE" id="PS51186"/>
    </source>
</evidence>
<dbReference type="PANTHER" id="PTHR43415">
    <property type="entry name" value="SPERMIDINE N(1)-ACETYLTRANSFERASE"/>
    <property type="match status" value="1"/>
</dbReference>
<name>A0A370GU41_9BACI</name>
<keyword evidence="3" id="KW-1185">Reference proteome</keyword>
<dbReference type="AlphaFoldDB" id="A0A370GU41"/>
<gene>
    <name evidence="2" type="ORF">DFR59_10280</name>
</gene>
<evidence type="ECO:0000313" key="2">
    <source>
        <dbReference type="EMBL" id="RDI45453.1"/>
    </source>
</evidence>
<dbReference type="RefSeq" id="WP_114744318.1">
    <property type="nucleotide sequence ID" value="NZ_QQAY01000002.1"/>
</dbReference>
<dbReference type="InterPro" id="IPR000182">
    <property type="entry name" value="GNAT_dom"/>
</dbReference>
<proteinExistence type="predicted"/>
<dbReference type="InterPro" id="IPR016181">
    <property type="entry name" value="Acyl_CoA_acyltransferase"/>
</dbReference>
<dbReference type="Pfam" id="PF00583">
    <property type="entry name" value="Acetyltransf_1"/>
    <property type="match status" value="1"/>
</dbReference>
<dbReference type="PANTHER" id="PTHR43415:SF3">
    <property type="entry name" value="GNAT-FAMILY ACETYLTRANSFERASE"/>
    <property type="match status" value="1"/>
</dbReference>
<accession>A0A370GU41</accession>
<dbReference type="PROSITE" id="PS51186">
    <property type="entry name" value="GNAT"/>
    <property type="match status" value="1"/>
</dbReference>
<dbReference type="SUPFAM" id="SSF55729">
    <property type="entry name" value="Acyl-CoA N-acyltransferases (Nat)"/>
    <property type="match status" value="1"/>
</dbReference>
<evidence type="ECO:0000313" key="3">
    <source>
        <dbReference type="Proteomes" id="UP000255326"/>
    </source>
</evidence>
<protein>
    <submittedName>
        <fullName evidence="2">Diamine N-acetyltransferase</fullName>
    </submittedName>
</protein>
<dbReference type="Proteomes" id="UP000255326">
    <property type="component" value="Unassembled WGS sequence"/>
</dbReference>
<feature type="domain" description="N-acetyltransferase" evidence="1">
    <location>
        <begin position="3"/>
        <end position="155"/>
    </location>
</feature>
<dbReference type="Gene3D" id="3.40.630.30">
    <property type="match status" value="1"/>
</dbReference>
<organism evidence="2 3">
    <name type="scientific">Falsibacillus pallidus</name>
    <dbReference type="NCBI Taxonomy" id="493781"/>
    <lineage>
        <taxon>Bacteria</taxon>
        <taxon>Bacillati</taxon>
        <taxon>Bacillota</taxon>
        <taxon>Bacilli</taxon>
        <taxon>Bacillales</taxon>
        <taxon>Bacillaceae</taxon>
        <taxon>Falsibacillus</taxon>
    </lineage>
</organism>
<keyword evidence="2" id="KW-0808">Transferase</keyword>
<dbReference type="EMBL" id="QQAY01000002">
    <property type="protein sequence ID" value="RDI45453.1"/>
    <property type="molecule type" value="Genomic_DNA"/>
</dbReference>
<dbReference type="GO" id="GO:0016747">
    <property type="term" value="F:acyltransferase activity, transferring groups other than amino-acyl groups"/>
    <property type="evidence" value="ECO:0007669"/>
    <property type="project" value="InterPro"/>
</dbReference>
<dbReference type="OrthoDB" id="9127144at2"/>
<dbReference type="CDD" id="cd04301">
    <property type="entry name" value="NAT_SF"/>
    <property type="match status" value="1"/>
</dbReference>